<dbReference type="PROSITE" id="PS00497">
    <property type="entry name" value="TYROSINASE_1"/>
    <property type="match status" value="1"/>
</dbReference>
<feature type="domain" description="Tyrosinase copper-binding" evidence="5">
    <location>
        <begin position="309"/>
        <end position="320"/>
    </location>
</feature>
<feature type="chain" id="PRO_5002526340" description="Tyrosinase copper-binding domain-containing protein" evidence="3">
    <location>
        <begin position="22"/>
        <end position="386"/>
    </location>
</feature>
<dbReference type="PROSITE" id="PS00498">
    <property type="entry name" value="TYROSINASE_2"/>
    <property type="match status" value="1"/>
</dbReference>
<dbReference type="GO" id="GO:0046872">
    <property type="term" value="F:metal ion binding"/>
    <property type="evidence" value="ECO:0007669"/>
    <property type="project" value="UniProtKB-KW"/>
</dbReference>
<evidence type="ECO:0000313" key="6">
    <source>
        <dbReference type="EMBL" id="KJZ75412.1"/>
    </source>
</evidence>
<dbReference type="PRINTS" id="PR00092">
    <property type="entry name" value="TYROSINASE"/>
</dbReference>
<dbReference type="EMBL" id="KQ030517">
    <property type="protein sequence ID" value="KJZ75412.1"/>
    <property type="molecule type" value="Genomic_DNA"/>
</dbReference>
<evidence type="ECO:0000256" key="3">
    <source>
        <dbReference type="SAM" id="SignalP"/>
    </source>
</evidence>
<feature type="domain" description="Tyrosinase copper-binding" evidence="4">
    <location>
        <begin position="121"/>
        <end position="138"/>
    </location>
</feature>
<evidence type="ECO:0000256" key="1">
    <source>
        <dbReference type="ARBA" id="ARBA00022723"/>
    </source>
</evidence>
<dbReference type="SUPFAM" id="SSF48056">
    <property type="entry name" value="Di-copper centre-containing domain"/>
    <property type="match status" value="1"/>
</dbReference>
<keyword evidence="3" id="KW-0732">Signal</keyword>
<dbReference type="GO" id="GO:0016491">
    <property type="term" value="F:oxidoreductase activity"/>
    <property type="evidence" value="ECO:0007669"/>
    <property type="project" value="UniProtKB-KW"/>
</dbReference>
<keyword evidence="1" id="KW-0479">Metal-binding</keyword>
<evidence type="ECO:0000259" key="5">
    <source>
        <dbReference type="PROSITE" id="PS00498"/>
    </source>
</evidence>
<accession>A0A0F8A0K4</accession>
<dbReference type="Gene3D" id="1.10.1280.10">
    <property type="entry name" value="Di-copper center containing domain from catechol oxidase"/>
    <property type="match status" value="1"/>
</dbReference>
<keyword evidence="2" id="KW-0560">Oxidoreductase</keyword>
<dbReference type="OrthoDB" id="6132182at2759"/>
<feature type="signal peptide" evidence="3">
    <location>
        <begin position="1"/>
        <end position="21"/>
    </location>
</feature>
<dbReference type="PANTHER" id="PTHR11474">
    <property type="entry name" value="TYROSINASE FAMILY MEMBER"/>
    <property type="match status" value="1"/>
</dbReference>
<gene>
    <name evidence="6" type="ORF">HIM_05108</name>
</gene>
<dbReference type="Proteomes" id="UP000054481">
    <property type="component" value="Unassembled WGS sequence"/>
</dbReference>
<dbReference type="InterPro" id="IPR050316">
    <property type="entry name" value="Tyrosinase/Hemocyanin"/>
</dbReference>
<proteinExistence type="predicted"/>
<reference evidence="6 7" key="1">
    <citation type="journal article" date="2014" name="Genome Biol. Evol.">
        <title>Comparative genomics and transcriptomics analyses reveal divergent lifestyle features of nematode endoparasitic fungus Hirsutella minnesotensis.</title>
        <authorList>
            <person name="Lai Y."/>
            <person name="Liu K."/>
            <person name="Zhang X."/>
            <person name="Zhang X."/>
            <person name="Li K."/>
            <person name="Wang N."/>
            <person name="Shu C."/>
            <person name="Wu Y."/>
            <person name="Wang C."/>
            <person name="Bushley K.E."/>
            <person name="Xiang M."/>
            <person name="Liu X."/>
        </authorList>
    </citation>
    <scope>NUCLEOTIDE SEQUENCE [LARGE SCALE GENOMIC DNA]</scope>
    <source>
        <strain evidence="6 7">3608</strain>
    </source>
</reference>
<dbReference type="InterPro" id="IPR002227">
    <property type="entry name" value="Tyrosinase_Cu-bd"/>
</dbReference>
<organism evidence="6 7">
    <name type="scientific">Hirsutella minnesotensis 3608</name>
    <dbReference type="NCBI Taxonomy" id="1043627"/>
    <lineage>
        <taxon>Eukaryota</taxon>
        <taxon>Fungi</taxon>
        <taxon>Dikarya</taxon>
        <taxon>Ascomycota</taxon>
        <taxon>Pezizomycotina</taxon>
        <taxon>Sordariomycetes</taxon>
        <taxon>Hypocreomycetidae</taxon>
        <taxon>Hypocreales</taxon>
        <taxon>Ophiocordycipitaceae</taxon>
        <taxon>Hirsutella</taxon>
    </lineage>
</organism>
<keyword evidence="7" id="KW-1185">Reference proteome</keyword>
<protein>
    <recommendedName>
        <fullName evidence="4 5">Tyrosinase copper-binding domain-containing protein</fullName>
    </recommendedName>
</protein>
<dbReference type="PANTHER" id="PTHR11474:SF125">
    <property type="entry name" value="N-ACETYL-6-HYDROXYTRYPTOPHAN OXIDASE IVOB-RELATED"/>
    <property type="match status" value="1"/>
</dbReference>
<evidence type="ECO:0000256" key="2">
    <source>
        <dbReference type="ARBA" id="ARBA00023002"/>
    </source>
</evidence>
<sequence>MLGHWISALLPLASLLGSSYASEYGDLGGIDSPQAFKDFEAKYASSMNELLQHRPRNCTKANVAIRRSWESMSKKERLDYIRAIKCLHKKPTRGNLALSPGNENRLDDFTSSHINSSLYIHQSGFFLPWHRYFVWSFEKALREECDYRGYQPYWDFARWSDDQLDSPLFDGSSTSLGGDGEDIGESAKFLDIPGIPVKANFTVPAGTGGGCVTSGPFAPFNVSLGPVTPGHPPTPGDTFGLQYNPRCLTRSFIPAVSKQYLTWDVLVDLLQSHDIHRFRPLFEDGNGIHPMTHAAIGGLALDFFASPGDPVFYFLHGQLDRIWALWQGQNWHERRDALDGTETFQNLVPSPNVTLDTPMNMYYAGGKIPVRNAMSTIDGPFCYIYE</sequence>
<evidence type="ECO:0000259" key="4">
    <source>
        <dbReference type="PROSITE" id="PS00497"/>
    </source>
</evidence>
<evidence type="ECO:0000313" key="7">
    <source>
        <dbReference type="Proteomes" id="UP000054481"/>
    </source>
</evidence>
<dbReference type="InterPro" id="IPR008922">
    <property type="entry name" value="Di-copper_centre_dom_sf"/>
</dbReference>
<name>A0A0F8A0K4_9HYPO</name>
<dbReference type="Pfam" id="PF00264">
    <property type="entry name" value="Tyrosinase"/>
    <property type="match status" value="1"/>
</dbReference>
<dbReference type="AlphaFoldDB" id="A0A0F8A0K4"/>